<evidence type="ECO:0000313" key="2">
    <source>
        <dbReference type="Proteomes" id="UP000060513"/>
    </source>
</evidence>
<dbReference type="OrthoDB" id="4336008at2"/>
<dbReference type="KEGG" id="spri:SPRI_4620"/>
<dbReference type="EMBL" id="CP011340">
    <property type="protein sequence ID" value="ALC22926.1"/>
    <property type="molecule type" value="Genomic_DNA"/>
</dbReference>
<dbReference type="Proteomes" id="UP000060513">
    <property type="component" value="Chromosome"/>
</dbReference>
<evidence type="ECO:0000313" key="1">
    <source>
        <dbReference type="EMBL" id="ALC22926.1"/>
    </source>
</evidence>
<dbReference type="PATRIC" id="fig|38300.4.peg.4845"/>
<sequence length="60" mass="6693">MHSDIHLMLHGQDADELRAAATRQVPRERLRLRLGSALVALGLRLLRQPCPSADRVARLA</sequence>
<name>A0A0M4DEA7_STRPR</name>
<dbReference type="GeneID" id="97234330"/>
<proteinExistence type="predicted"/>
<protein>
    <submittedName>
        <fullName evidence="1">Uncharacterized protein</fullName>
    </submittedName>
</protein>
<gene>
    <name evidence="1" type="ORF">SPRI_4620</name>
</gene>
<dbReference type="STRING" id="38300.SPRI_4620"/>
<reference evidence="1 2" key="1">
    <citation type="submission" date="2015-08" db="EMBL/GenBank/DDBJ databases">
        <title>Genome sequence of the pristinamycin over-producing bacterium Streptomyces pristinaespiralis HCCB10218.</title>
        <authorList>
            <person name="Tian J."/>
            <person name="Yang J."/>
            <person name="Li L."/>
            <person name="Ruan L."/>
            <person name="Wei W."/>
            <person name="Zheng G."/>
            <person name="Wei Z."/>
            <person name="Yang S."/>
            <person name="Ge M."/>
            <person name="Jiang W."/>
            <person name="Lu Y."/>
        </authorList>
    </citation>
    <scope>NUCLEOTIDE SEQUENCE [LARGE SCALE GENOMIC DNA]</scope>
    <source>
        <strain evidence="1 2">HCCB 10218</strain>
    </source>
</reference>
<organism evidence="1">
    <name type="scientific">Streptomyces pristinaespiralis</name>
    <dbReference type="NCBI Taxonomy" id="38300"/>
    <lineage>
        <taxon>Bacteria</taxon>
        <taxon>Bacillati</taxon>
        <taxon>Actinomycetota</taxon>
        <taxon>Actinomycetes</taxon>
        <taxon>Kitasatosporales</taxon>
        <taxon>Streptomycetaceae</taxon>
        <taxon>Streptomyces</taxon>
    </lineage>
</organism>
<accession>A0A0M4DEA7</accession>
<dbReference type="AlphaFoldDB" id="A0A0M4DEA7"/>
<dbReference type="RefSeq" id="WP_005316985.1">
    <property type="nucleotide sequence ID" value="NZ_CP011340.1"/>
</dbReference>